<protein>
    <submittedName>
        <fullName evidence="3">Uncharacterized protein</fullName>
    </submittedName>
</protein>
<feature type="transmembrane region" description="Helical" evidence="2">
    <location>
        <begin position="173"/>
        <end position="194"/>
    </location>
</feature>
<gene>
    <name evidence="3" type="ORF">OEA41_001968</name>
</gene>
<dbReference type="AlphaFoldDB" id="A0AAE0DLY6"/>
<evidence type="ECO:0000313" key="3">
    <source>
        <dbReference type="EMBL" id="KAK3174722.1"/>
    </source>
</evidence>
<proteinExistence type="predicted"/>
<reference evidence="3" key="1">
    <citation type="submission" date="2022-11" db="EMBL/GenBank/DDBJ databases">
        <title>Chromosomal genome sequence assembly and mating type (MAT) locus characterization of the leprose asexual lichenized fungus Lepraria neglecta (Nyl.) Erichsen.</title>
        <authorList>
            <person name="Allen J.L."/>
            <person name="Pfeffer B."/>
        </authorList>
    </citation>
    <scope>NUCLEOTIDE SEQUENCE</scope>
    <source>
        <strain evidence="3">Allen 5258</strain>
    </source>
</reference>
<feature type="transmembrane region" description="Helical" evidence="2">
    <location>
        <begin position="12"/>
        <end position="35"/>
    </location>
</feature>
<dbReference type="Proteomes" id="UP001276659">
    <property type="component" value="Unassembled WGS sequence"/>
</dbReference>
<name>A0AAE0DLY6_9LECA</name>
<evidence type="ECO:0000256" key="2">
    <source>
        <dbReference type="SAM" id="Phobius"/>
    </source>
</evidence>
<keyword evidence="2" id="KW-1133">Transmembrane helix</keyword>
<evidence type="ECO:0000256" key="1">
    <source>
        <dbReference type="SAM" id="MobiDB-lite"/>
    </source>
</evidence>
<evidence type="ECO:0000313" key="4">
    <source>
        <dbReference type="Proteomes" id="UP001276659"/>
    </source>
</evidence>
<sequence>MFRISNHACHNFIAILLVSSLVFIPPCTGYVNWIYPTAGSTGLTYNYIDTVYFTWTSNITNPTLGLWCATADNQTFAPPPPWASTVPTNGSMAQSFPYSKYFNGTCHMDLYSPEPGAAPGINSPDFLLAHVPTAAAQTWGVSATSLAVSSPAGTGSSGGTARGSSGLSKSTQAVVGVVCAIGGLALVIWILFCVERRRKRKRELGRESAHLEVRKPVPWEGSTYELRGKKMLAELEGTTRAELSTSMRGARGPSSLAS</sequence>
<organism evidence="3 4">
    <name type="scientific">Lepraria neglecta</name>
    <dbReference type="NCBI Taxonomy" id="209136"/>
    <lineage>
        <taxon>Eukaryota</taxon>
        <taxon>Fungi</taxon>
        <taxon>Dikarya</taxon>
        <taxon>Ascomycota</taxon>
        <taxon>Pezizomycotina</taxon>
        <taxon>Lecanoromycetes</taxon>
        <taxon>OSLEUM clade</taxon>
        <taxon>Lecanoromycetidae</taxon>
        <taxon>Lecanorales</taxon>
        <taxon>Lecanorineae</taxon>
        <taxon>Stereocaulaceae</taxon>
        <taxon>Lepraria</taxon>
    </lineage>
</organism>
<accession>A0AAE0DLY6</accession>
<comment type="caution">
    <text evidence="3">The sequence shown here is derived from an EMBL/GenBank/DDBJ whole genome shotgun (WGS) entry which is preliminary data.</text>
</comment>
<feature type="region of interest" description="Disordered" evidence="1">
    <location>
        <begin position="239"/>
        <end position="258"/>
    </location>
</feature>
<keyword evidence="2" id="KW-0812">Transmembrane</keyword>
<dbReference type="EMBL" id="JASNWA010000006">
    <property type="protein sequence ID" value="KAK3174722.1"/>
    <property type="molecule type" value="Genomic_DNA"/>
</dbReference>
<keyword evidence="2" id="KW-0472">Membrane</keyword>
<keyword evidence="4" id="KW-1185">Reference proteome</keyword>